<evidence type="ECO:0000313" key="3">
    <source>
        <dbReference type="Proteomes" id="UP001156140"/>
    </source>
</evidence>
<reference evidence="2" key="1">
    <citation type="submission" date="2022-03" db="EMBL/GenBank/DDBJ databases">
        <title>The complete genome sequence of a Methyloterrigena soli.</title>
        <authorList>
            <person name="Zi Z."/>
        </authorList>
    </citation>
    <scope>NUCLEOTIDE SEQUENCE</scope>
    <source>
        <strain evidence="2">M48</strain>
    </source>
</reference>
<dbReference type="RefSeq" id="WP_052152575.1">
    <property type="nucleotide sequence ID" value="NZ_JAKETQ010000002.1"/>
</dbReference>
<keyword evidence="3" id="KW-1185">Reference proteome</keyword>
<dbReference type="Gene3D" id="3.40.630.30">
    <property type="match status" value="1"/>
</dbReference>
<dbReference type="InterPro" id="IPR016181">
    <property type="entry name" value="Acyl_CoA_acyltransferase"/>
</dbReference>
<protein>
    <recommendedName>
        <fullName evidence="1">N-acyl amino acid synthase FeeM catalytic core domain-containing protein</fullName>
    </recommendedName>
</protein>
<gene>
    <name evidence="2" type="ORF">ML536_15485</name>
</gene>
<dbReference type="AlphaFoldDB" id="A0AA41UCH4"/>
<comment type="caution">
    <text evidence="2">The sequence shown here is derived from an EMBL/GenBank/DDBJ whole genome shotgun (WGS) entry which is preliminary data.</text>
</comment>
<organism evidence="2 3">
    <name type="scientific">Paradevosia shaoguanensis</name>
    <dbReference type="NCBI Taxonomy" id="1335043"/>
    <lineage>
        <taxon>Bacteria</taxon>
        <taxon>Pseudomonadati</taxon>
        <taxon>Pseudomonadota</taxon>
        <taxon>Alphaproteobacteria</taxon>
        <taxon>Hyphomicrobiales</taxon>
        <taxon>Devosiaceae</taxon>
        <taxon>Paradevosia</taxon>
    </lineage>
</organism>
<proteinExistence type="predicted"/>
<dbReference type="SUPFAM" id="SSF55729">
    <property type="entry name" value="Acyl-CoA N-acyltransferases (Nat)"/>
    <property type="match status" value="1"/>
</dbReference>
<accession>A0AA41UCH4</accession>
<feature type="domain" description="N-acyl amino acid synthase FeeM catalytic core" evidence="1">
    <location>
        <begin position="41"/>
        <end position="196"/>
    </location>
</feature>
<dbReference type="InterPro" id="IPR054597">
    <property type="entry name" value="FeeM_cat"/>
</dbReference>
<evidence type="ECO:0000313" key="2">
    <source>
        <dbReference type="EMBL" id="MCI0128232.1"/>
    </source>
</evidence>
<dbReference type="Proteomes" id="UP001156140">
    <property type="component" value="Unassembled WGS sequence"/>
</dbReference>
<name>A0AA41UCH4_9HYPH</name>
<evidence type="ECO:0000259" key="1">
    <source>
        <dbReference type="Pfam" id="PF21926"/>
    </source>
</evidence>
<dbReference type="EMBL" id="JALAZD010000002">
    <property type="protein sequence ID" value="MCI0128232.1"/>
    <property type="molecule type" value="Genomic_DNA"/>
</dbReference>
<dbReference type="Pfam" id="PF21926">
    <property type="entry name" value="FeeM"/>
    <property type="match status" value="1"/>
</dbReference>
<sequence length="256" mass="28946">MSSNEGSQPATAPSRFAGTLLDVLDKVEYARIQPEDVTDPVYRLRYEAYRRENFLPYNSEEIYTDPLDLSPNAYTFGVFIDGRLMSSIRIHHITPDCRISPSLGVYEDVLGPMLDKGMSFTDPTRFTADHEASLAYPALPYLTLRLGLMASEHFGVDYCLQSVRPEHAAFYKRIFLSQPMGPQRTYGQLSFPIVLVGSHVPETLPRIVRRFPFFLSTREERDALFGGAGRVRFGQKVAATARLEQKLREEQALAAE</sequence>